<evidence type="ECO:0000256" key="2">
    <source>
        <dbReference type="SAM" id="SignalP"/>
    </source>
</evidence>
<dbReference type="PANTHER" id="PTHR30032:SF8">
    <property type="entry name" value="GERMINATION-SPECIFIC N-ACETYLMURAMOYL-L-ALANINE AMIDASE"/>
    <property type="match status" value="1"/>
</dbReference>
<dbReference type="InterPro" id="IPR043968">
    <property type="entry name" value="SGNH"/>
</dbReference>
<gene>
    <name evidence="4" type="ORF">FNH13_01445</name>
</gene>
<evidence type="ECO:0000259" key="3">
    <source>
        <dbReference type="Pfam" id="PF19040"/>
    </source>
</evidence>
<dbReference type="AlphaFoldDB" id="A0A516G6Q5"/>
<name>A0A516G6Q5_9MICO</name>
<dbReference type="Pfam" id="PF04122">
    <property type="entry name" value="CW_binding_2"/>
    <property type="match status" value="3"/>
</dbReference>
<sequence>MASITSSVALSLALVATMAGQTYPPGTPDAYQGPPVGAVALHDGSTWVQPGAHWGSAVSDSPAATPADPRNDYPGYYADGCHAPRTATNVPAGCVYGDPSSAQTWMLVGSSKSGSYGDALISLAEREGAALRVATQSTNPFAPGSGSGAARAFNDAVLAEITRVGPEVVFLAASPSAAFSYDVGPVVERALAAGAGHVALLWDPGMADKPELNEAAEQVAEQDGRVSWVDVSDWVHPGGTDPAAIGGVTVAGAGSHLTATYALTLTNPLASELHEAGLVDGDPDVVMRVAGRDRYETAALLSTTNWGAHAGDLYVASGTDFPDALAAGALSGDRDRLLLTRPSRLPVVTATALAALVAPEYTRIVIAGGQLAVSGAVEVALGGHAPTVRLAGKDRYETAAVLARDALDGQQVDTVFLASGENYPDALAAASHAGPDDALLLTKPGTLPLATRAALTDLDARLVVLVGGTGAVSADVEDQVRGLGFTVERAAGVDRYETAAALFAHSGVDTGTVLVATGRDFPDALAAGQVGPVVLTRTTSLPIASRGIIRAIDPQTVTIVGGQSVVTGAVESQLQDVMAD</sequence>
<protein>
    <recommendedName>
        <fullName evidence="3">SGNH domain-containing protein</fullName>
    </recommendedName>
</protein>
<dbReference type="KEGG" id="orz:FNH13_01445"/>
<feature type="chain" id="PRO_5039619387" description="SGNH domain-containing protein" evidence="2">
    <location>
        <begin position="23"/>
        <end position="580"/>
    </location>
</feature>
<proteinExistence type="predicted"/>
<reference evidence="4 5" key="1">
    <citation type="submission" date="2019-07" db="EMBL/GenBank/DDBJ databases">
        <title>complete genome sequencing of Ornithinimicrobium sp. H23M54.</title>
        <authorList>
            <person name="Bae J.-W."/>
            <person name="Lee S.-Y."/>
        </authorList>
    </citation>
    <scope>NUCLEOTIDE SEQUENCE [LARGE SCALE GENOMIC DNA]</scope>
    <source>
        <strain evidence="4 5">H23M54</strain>
    </source>
</reference>
<feature type="signal peptide" evidence="2">
    <location>
        <begin position="1"/>
        <end position="22"/>
    </location>
</feature>
<dbReference type="PANTHER" id="PTHR30032">
    <property type="entry name" value="N-ACETYLMURAMOYL-L-ALANINE AMIDASE-RELATED"/>
    <property type="match status" value="1"/>
</dbReference>
<evidence type="ECO:0000313" key="4">
    <source>
        <dbReference type="EMBL" id="QDO87152.1"/>
    </source>
</evidence>
<accession>A0A516G6Q5</accession>
<dbReference type="OrthoDB" id="4851366at2"/>
<dbReference type="InterPro" id="IPR007253">
    <property type="entry name" value="Cell_wall-bd_2"/>
</dbReference>
<dbReference type="Pfam" id="PF19040">
    <property type="entry name" value="SGNH"/>
    <property type="match status" value="1"/>
</dbReference>
<feature type="region of interest" description="Disordered" evidence="1">
    <location>
        <begin position="51"/>
        <end position="71"/>
    </location>
</feature>
<evidence type="ECO:0000256" key="1">
    <source>
        <dbReference type="SAM" id="MobiDB-lite"/>
    </source>
</evidence>
<feature type="domain" description="SGNH" evidence="3">
    <location>
        <begin position="81"/>
        <end position="180"/>
    </location>
</feature>
<dbReference type="RefSeq" id="WP_143781810.1">
    <property type="nucleotide sequence ID" value="NZ_CP041616.1"/>
</dbReference>
<dbReference type="Proteomes" id="UP000315395">
    <property type="component" value="Chromosome"/>
</dbReference>
<evidence type="ECO:0000313" key="5">
    <source>
        <dbReference type="Proteomes" id="UP000315395"/>
    </source>
</evidence>
<dbReference type="InterPro" id="IPR051922">
    <property type="entry name" value="Bact_Sporulation_Assoc"/>
</dbReference>
<organism evidence="4 5">
    <name type="scientific">Ornithinimicrobium ciconiae</name>
    <dbReference type="NCBI Taxonomy" id="2594265"/>
    <lineage>
        <taxon>Bacteria</taxon>
        <taxon>Bacillati</taxon>
        <taxon>Actinomycetota</taxon>
        <taxon>Actinomycetes</taxon>
        <taxon>Micrococcales</taxon>
        <taxon>Ornithinimicrobiaceae</taxon>
        <taxon>Ornithinimicrobium</taxon>
    </lineage>
</organism>
<keyword evidence="2" id="KW-0732">Signal</keyword>
<keyword evidence="5" id="KW-1185">Reference proteome</keyword>
<dbReference type="EMBL" id="CP041616">
    <property type="protein sequence ID" value="QDO87152.1"/>
    <property type="molecule type" value="Genomic_DNA"/>
</dbReference>